<reference evidence="2" key="1">
    <citation type="submission" date="2023-03" db="EMBL/GenBank/DDBJ databases">
        <title>Massive genome expansion in bonnet fungi (Mycena s.s.) driven by repeated elements and novel gene families across ecological guilds.</title>
        <authorList>
            <consortium name="Lawrence Berkeley National Laboratory"/>
            <person name="Harder C.B."/>
            <person name="Miyauchi S."/>
            <person name="Viragh M."/>
            <person name="Kuo A."/>
            <person name="Thoen E."/>
            <person name="Andreopoulos B."/>
            <person name="Lu D."/>
            <person name="Skrede I."/>
            <person name="Drula E."/>
            <person name="Henrissat B."/>
            <person name="Morin E."/>
            <person name="Kohler A."/>
            <person name="Barry K."/>
            <person name="LaButti K."/>
            <person name="Morin E."/>
            <person name="Salamov A."/>
            <person name="Lipzen A."/>
            <person name="Mereny Z."/>
            <person name="Hegedus B."/>
            <person name="Baldrian P."/>
            <person name="Stursova M."/>
            <person name="Weitz H."/>
            <person name="Taylor A."/>
            <person name="Grigoriev I.V."/>
            <person name="Nagy L.G."/>
            <person name="Martin F."/>
            <person name="Kauserud H."/>
        </authorList>
    </citation>
    <scope>NUCLEOTIDE SEQUENCE</scope>
    <source>
        <strain evidence="2">CBHHK182m</strain>
    </source>
</reference>
<evidence type="ECO:0000256" key="1">
    <source>
        <dbReference type="SAM" id="MobiDB-lite"/>
    </source>
</evidence>
<evidence type="ECO:0000313" key="2">
    <source>
        <dbReference type="EMBL" id="KAJ7697760.1"/>
    </source>
</evidence>
<gene>
    <name evidence="2" type="ORF">B0H16DRAFT_1484696</name>
</gene>
<keyword evidence="3" id="KW-1185">Reference proteome</keyword>
<accession>A0AAD7DR24</accession>
<sequence>MSSRASIPVDSDDELAKAMAQETPTTVRTGGEKRTHMAMTGDNHVGSEDEDGAGTSLPLALALPNQNAVAAVRHYGKKLRLHADQGVELETALTDPAHVRETKLMTNIFALRNDLTQIIASQPGFEVSSELKTNIAKYAPTTLLSEKLSSYKGNSPKTLLLEVIKRLRFGHPRRPQAQSVGLGQGHSPDRVCPDAEALKNQESINPRSVRVSTNADTKKVSYAPPSERQNIFELATAVVKGTSCSVNIILCSRIALMRKVYMKHPNDNFWDELDKQLQKIRTDADGDAKKLVRAFRYVLEKDQNEHGKKTYKDSDIEDNVDEFQKTLMNFRRRWRISLTSTSAQDQHDEA</sequence>
<evidence type="ECO:0000313" key="3">
    <source>
        <dbReference type="Proteomes" id="UP001215598"/>
    </source>
</evidence>
<dbReference type="EMBL" id="JARKIB010000605">
    <property type="protein sequence ID" value="KAJ7697760.1"/>
    <property type="molecule type" value="Genomic_DNA"/>
</dbReference>
<organism evidence="2 3">
    <name type="scientific">Mycena metata</name>
    <dbReference type="NCBI Taxonomy" id="1033252"/>
    <lineage>
        <taxon>Eukaryota</taxon>
        <taxon>Fungi</taxon>
        <taxon>Dikarya</taxon>
        <taxon>Basidiomycota</taxon>
        <taxon>Agaricomycotina</taxon>
        <taxon>Agaricomycetes</taxon>
        <taxon>Agaricomycetidae</taxon>
        <taxon>Agaricales</taxon>
        <taxon>Marasmiineae</taxon>
        <taxon>Mycenaceae</taxon>
        <taxon>Mycena</taxon>
    </lineage>
</organism>
<name>A0AAD7DR24_9AGAR</name>
<dbReference type="AlphaFoldDB" id="A0AAD7DR24"/>
<proteinExistence type="predicted"/>
<comment type="caution">
    <text evidence="2">The sequence shown here is derived from an EMBL/GenBank/DDBJ whole genome shotgun (WGS) entry which is preliminary data.</text>
</comment>
<feature type="region of interest" description="Disordered" evidence="1">
    <location>
        <begin position="1"/>
        <end position="53"/>
    </location>
</feature>
<protein>
    <submittedName>
        <fullName evidence="2">Uncharacterized protein</fullName>
    </submittedName>
</protein>
<dbReference type="Proteomes" id="UP001215598">
    <property type="component" value="Unassembled WGS sequence"/>
</dbReference>